<evidence type="ECO:0008006" key="4">
    <source>
        <dbReference type="Google" id="ProtNLM"/>
    </source>
</evidence>
<feature type="region of interest" description="Disordered" evidence="1">
    <location>
        <begin position="472"/>
        <end position="511"/>
    </location>
</feature>
<reference evidence="2" key="1">
    <citation type="submission" date="2022-03" db="EMBL/GenBank/DDBJ databases">
        <title>Draft genome sequence of Aduncisulcus paluster, a free-living microaerophilic Fornicata.</title>
        <authorList>
            <person name="Yuyama I."/>
            <person name="Kume K."/>
            <person name="Tamura T."/>
            <person name="Inagaki Y."/>
            <person name="Hashimoto T."/>
        </authorList>
    </citation>
    <scope>NUCLEOTIDE SEQUENCE</scope>
    <source>
        <strain evidence="2">NY0171</strain>
    </source>
</reference>
<accession>A0ABQ5K6B5</accession>
<proteinExistence type="predicted"/>
<evidence type="ECO:0000313" key="2">
    <source>
        <dbReference type="EMBL" id="GKT27953.1"/>
    </source>
</evidence>
<feature type="compositionally biased region" description="Basic residues" evidence="1">
    <location>
        <begin position="129"/>
        <end position="145"/>
    </location>
</feature>
<feature type="compositionally biased region" description="Polar residues" evidence="1">
    <location>
        <begin position="219"/>
        <end position="235"/>
    </location>
</feature>
<feature type="region of interest" description="Disordered" evidence="1">
    <location>
        <begin position="199"/>
        <end position="406"/>
    </location>
</feature>
<feature type="compositionally biased region" description="Basic and acidic residues" evidence="1">
    <location>
        <begin position="388"/>
        <end position="399"/>
    </location>
</feature>
<feature type="non-terminal residue" evidence="2">
    <location>
        <position position="1"/>
    </location>
</feature>
<feature type="region of interest" description="Disordered" evidence="1">
    <location>
        <begin position="120"/>
        <end position="153"/>
    </location>
</feature>
<evidence type="ECO:0000256" key="1">
    <source>
        <dbReference type="SAM" id="MobiDB-lite"/>
    </source>
</evidence>
<keyword evidence="3" id="KW-1185">Reference proteome</keyword>
<dbReference type="Proteomes" id="UP001057375">
    <property type="component" value="Unassembled WGS sequence"/>
</dbReference>
<dbReference type="EMBL" id="BQXS01000113">
    <property type="protein sequence ID" value="GKT27953.1"/>
    <property type="molecule type" value="Genomic_DNA"/>
</dbReference>
<feature type="compositionally biased region" description="Low complexity" evidence="1">
    <location>
        <begin position="309"/>
        <end position="330"/>
    </location>
</feature>
<feature type="compositionally biased region" description="Basic and acidic residues" evidence="1">
    <location>
        <begin position="199"/>
        <end position="218"/>
    </location>
</feature>
<evidence type="ECO:0000313" key="3">
    <source>
        <dbReference type="Proteomes" id="UP001057375"/>
    </source>
</evidence>
<organism evidence="2 3">
    <name type="scientific">Aduncisulcus paluster</name>
    <dbReference type="NCBI Taxonomy" id="2918883"/>
    <lineage>
        <taxon>Eukaryota</taxon>
        <taxon>Metamonada</taxon>
        <taxon>Carpediemonas-like organisms</taxon>
        <taxon>Aduncisulcus</taxon>
    </lineage>
</organism>
<feature type="compositionally biased region" description="Basic and acidic residues" evidence="1">
    <location>
        <begin position="493"/>
        <end position="504"/>
    </location>
</feature>
<name>A0ABQ5K6B5_9EUKA</name>
<sequence length="980" mass="107944">GRPSLLLHVPAGDPLRLESNGEEVCRWRGINWKDTPPAVALNHTLTAPHDRKTVELALKRALFGCLSVCAGVNNLYGILGRVYGLLEHLERHGYTFDLQSIPTNAILQKDVCKREKRRVDKLGHDGGPKRRYGRGRRRGRSQTSHRKYDLMDPAAQLREHRANLEELSEKSKKLKNMVMNGEIPALSITHSQYLSSLHDSHLSSKGDIDHLGGHEESSSAHIPSSLIPQTGSSTMPHMASSLPPLPVGAGKRRTFDSSISDMREKKTSAKARDESESEITSVDIGNDTTPLPGHLLHQKHLEQQMGLPSSTPSSSSSSSSSSVTSATSAAEQIGANHTTTTIQGGGISMEGAPLPPHPSSSSFSSSHASKKEEEGEQPAPPSSADHSATADKKKAHESMPSHTLPADSHIIAGDLTTGLSASQLPAISAIHSFFCPAVEKGRLFRTHHYAFCVGNEEILHVLKDFSSFSSSHASKKEEEGEQPAPPSSADHSATADKKKAHESMPSHTLPADSHIIAGDLTTGLSASQLPAISAIHSFFCPAVEKGRLFRTHHYAFCVGNEEILHVLKDLYFSFAPSSHSELASFLWDNIIEPLFRRFDRIISVSEWREASAIISAASNGLGNSLSSRAEMYKYTHVSPFILLCGSKTHTLIRLVYILYSRLRDAYLILHTREREVYLPRTINSGFKTSLVAPGCPHGFQERYKDICSDVSRCRHAFDPKTGKNLIILNEKDGVFATTRKSLTKEENKTLGYNLIPTSFNEPRVQAQLAAVEKKEKEREIEFTNHLRTQSDVASILTATPSETEEGHVVSDSLLPPHRDLLTKKHLKEPRMPLSEFTTLLKSATKDDTKFEGQLVTILGLEAYPFFSVKRVATLLSRAIVNISRLIDPELLDTVAQSEHTDSDLSKTRSVTDEGLDATDKQEAILLRLAHEQHMCKDPLLKRMPLYVDLVPASFDVFVYEAVGNNVVMCSEISPYIRKND</sequence>
<comment type="caution">
    <text evidence="2">The sequence shown here is derived from an EMBL/GenBank/DDBJ whole genome shotgun (WGS) entry which is preliminary data.</text>
</comment>
<protein>
    <recommendedName>
        <fullName evidence="4">UDENN FLCN/SMCR8-type domain-containing protein</fullName>
    </recommendedName>
</protein>
<gene>
    <name evidence="2" type="ORF">ADUPG1_000310</name>
</gene>
<feature type="compositionally biased region" description="Basic and acidic residues" evidence="1">
    <location>
        <begin position="261"/>
        <end position="274"/>
    </location>
</feature>